<dbReference type="AlphaFoldDB" id="A0A1G7J0Z4"/>
<proteinExistence type="predicted"/>
<feature type="transmembrane region" description="Helical" evidence="1">
    <location>
        <begin position="43"/>
        <end position="74"/>
    </location>
</feature>
<feature type="transmembrane region" description="Helical" evidence="1">
    <location>
        <begin position="12"/>
        <end position="31"/>
    </location>
</feature>
<keyword evidence="1" id="KW-0472">Membrane</keyword>
<dbReference type="EMBL" id="FMZW01000047">
    <property type="protein sequence ID" value="SDF18555.1"/>
    <property type="molecule type" value="Genomic_DNA"/>
</dbReference>
<protein>
    <submittedName>
        <fullName evidence="2">Uncharacterized protein</fullName>
    </submittedName>
</protein>
<dbReference type="RefSeq" id="WP_176937162.1">
    <property type="nucleotide sequence ID" value="NZ_FMZW01000047.1"/>
</dbReference>
<sequence length="141" mass="14591">MCSTCSRAFGGWLAGCGAATAVISAVGQTILMMTSHGDVARLLYGIVVMLLPSAAVFIITCLLTAIPTAIVVWFSEEFHIRAAGFFACAGAAIGALSITVLLRSPAVWTSGLVCLFAVAGFVAGLTYWFVMCELAAGEDSM</sequence>
<keyword evidence="1" id="KW-1133">Transmembrane helix</keyword>
<feature type="transmembrane region" description="Helical" evidence="1">
    <location>
        <begin position="109"/>
        <end position="130"/>
    </location>
</feature>
<evidence type="ECO:0000313" key="3">
    <source>
        <dbReference type="Proteomes" id="UP000199245"/>
    </source>
</evidence>
<evidence type="ECO:0000256" key="1">
    <source>
        <dbReference type="SAM" id="Phobius"/>
    </source>
</evidence>
<feature type="transmembrane region" description="Helical" evidence="1">
    <location>
        <begin position="80"/>
        <end position="102"/>
    </location>
</feature>
<organism evidence="2 3">
    <name type="scientific">Bradyrhizobium brasilense</name>
    <dbReference type="NCBI Taxonomy" id="1419277"/>
    <lineage>
        <taxon>Bacteria</taxon>
        <taxon>Pseudomonadati</taxon>
        <taxon>Pseudomonadota</taxon>
        <taxon>Alphaproteobacteria</taxon>
        <taxon>Hyphomicrobiales</taxon>
        <taxon>Nitrobacteraceae</taxon>
        <taxon>Bradyrhizobium</taxon>
    </lineage>
</organism>
<evidence type="ECO:0000313" key="2">
    <source>
        <dbReference type="EMBL" id="SDF18555.1"/>
    </source>
</evidence>
<accession>A0A1G7J0Z4</accession>
<keyword evidence="1" id="KW-0812">Transmembrane</keyword>
<dbReference type="Proteomes" id="UP000199245">
    <property type="component" value="Unassembled WGS sequence"/>
</dbReference>
<reference evidence="2 3" key="1">
    <citation type="submission" date="2016-10" db="EMBL/GenBank/DDBJ databases">
        <authorList>
            <person name="de Groot N.N."/>
        </authorList>
    </citation>
    <scope>NUCLEOTIDE SEQUENCE [LARGE SCALE GENOMIC DNA]</scope>
    <source>
        <strain evidence="2 3">R5</strain>
    </source>
</reference>
<gene>
    <name evidence="2" type="ORF">SAMN05216337_10479</name>
</gene>
<name>A0A1G7J0Z4_9BRAD</name>